<feature type="region of interest" description="Disordered" evidence="1">
    <location>
        <begin position="1"/>
        <end position="20"/>
    </location>
</feature>
<evidence type="ECO:0000313" key="3">
    <source>
        <dbReference type="Proteomes" id="UP000516437"/>
    </source>
</evidence>
<feature type="compositionally biased region" description="Polar residues" evidence="1">
    <location>
        <begin position="54"/>
        <end position="64"/>
    </location>
</feature>
<evidence type="ECO:0000313" key="2">
    <source>
        <dbReference type="EMBL" id="KAB1226283.1"/>
    </source>
</evidence>
<protein>
    <submittedName>
        <fullName evidence="2">Uncharacterized protein</fullName>
    </submittedName>
</protein>
<dbReference type="EMBL" id="RXIC02000019">
    <property type="protein sequence ID" value="KAB1226283.1"/>
    <property type="molecule type" value="Genomic_DNA"/>
</dbReference>
<gene>
    <name evidence="2" type="ORF">CJ030_MR1G003740</name>
</gene>
<feature type="region of interest" description="Disordered" evidence="1">
    <location>
        <begin position="37"/>
        <end position="64"/>
    </location>
</feature>
<reference evidence="2 3" key="1">
    <citation type="journal article" date="2019" name="Plant Biotechnol. J.">
        <title>The red bayberry genome and genetic basis of sex determination.</title>
        <authorList>
            <person name="Jia H.M."/>
            <person name="Jia H.J."/>
            <person name="Cai Q.L."/>
            <person name="Wang Y."/>
            <person name="Zhao H.B."/>
            <person name="Yang W.F."/>
            <person name="Wang G.Y."/>
            <person name="Li Y.H."/>
            <person name="Zhan D.L."/>
            <person name="Shen Y.T."/>
            <person name="Niu Q.F."/>
            <person name="Chang L."/>
            <person name="Qiu J."/>
            <person name="Zhao L."/>
            <person name="Xie H.B."/>
            <person name="Fu W.Y."/>
            <person name="Jin J."/>
            <person name="Li X.W."/>
            <person name="Jiao Y."/>
            <person name="Zhou C.C."/>
            <person name="Tu T."/>
            <person name="Chai C.Y."/>
            <person name="Gao J.L."/>
            <person name="Fan L.J."/>
            <person name="van de Weg E."/>
            <person name="Wang J.Y."/>
            <person name="Gao Z.S."/>
        </authorList>
    </citation>
    <scope>NUCLEOTIDE SEQUENCE [LARGE SCALE GENOMIC DNA]</scope>
    <source>
        <tissue evidence="2">Leaves</tissue>
    </source>
</reference>
<dbReference type="AlphaFoldDB" id="A0A6A1WNM5"/>
<evidence type="ECO:0000256" key="1">
    <source>
        <dbReference type="SAM" id="MobiDB-lite"/>
    </source>
</evidence>
<organism evidence="2 3">
    <name type="scientific">Morella rubra</name>
    <name type="common">Chinese bayberry</name>
    <dbReference type="NCBI Taxonomy" id="262757"/>
    <lineage>
        <taxon>Eukaryota</taxon>
        <taxon>Viridiplantae</taxon>
        <taxon>Streptophyta</taxon>
        <taxon>Embryophyta</taxon>
        <taxon>Tracheophyta</taxon>
        <taxon>Spermatophyta</taxon>
        <taxon>Magnoliopsida</taxon>
        <taxon>eudicotyledons</taxon>
        <taxon>Gunneridae</taxon>
        <taxon>Pentapetalae</taxon>
        <taxon>rosids</taxon>
        <taxon>fabids</taxon>
        <taxon>Fagales</taxon>
        <taxon>Myricaceae</taxon>
        <taxon>Morella</taxon>
    </lineage>
</organism>
<keyword evidence="3" id="KW-1185">Reference proteome</keyword>
<name>A0A6A1WNM5_9ROSI</name>
<accession>A0A6A1WNM5</accession>
<sequence>MDMREVDAPPQSDTVNFQTLEKMGYKNNSRGEWVFKVDSSEDSGGDKSAKVPPHSSTTHEQSSLSYTVWRESIDTSVESIDTHIGKIQDNIKKSQGSIDLYFRLPK</sequence>
<feature type="compositionally biased region" description="Basic and acidic residues" evidence="1">
    <location>
        <begin position="37"/>
        <end position="49"/>
    </location>
</feature>
<proteinExistence type="predicted"/>
<dbReference type="Proteomes" id="UP000516437">
    <property type="component" value="Chromosome 1"/>
</dbReference>
<comment type="caution">
    <text evidence="2">The sequence shown here is derived from an EMBL/GenBank/DDBJ whole genome shotgun (WGS) entry which is preliminary data.</text>
</comment>